<feature type="domain" description="Mut7-C RNAse" evidence="1">
    <location>
        <begin position="1"/>
        <end position="143"/>
    </location>
</feature>
<reference evidence="2 3" key="1">
    <citation type="submission" date="2019-12" db="EMBL/GenBank/DDBJ databases">
        <title>Halocatena pleomorpha gen. nov. sp. nov., an extremely halophilic archaeon of family Halobacteriaceae isolated from saltpan soil.</title>
        <authorList>
            <person name="Pal Y."/>
            <person name="Verma A."/>
            <person name="Krishnamurthi S."/>
            <person name="Kumar P."/>
        </authorList>
    </citation>
    <scope>NUCLEOTIDE SEQUENCE [LARGE SCALE GENOMIC DNA]</scope>
    <source>
        <strain evidence="2 3">JCM 16495</strain>
    </source>
</reference>
<sequence>MRLLLDTMCGGLRASLRMCGHDTAYSLDRDCEAGGEVLELVESEDRTLVTRNVQLAERVDESILLRERDVVDELGELHRAGVDLTLDESPAFCGACNGSLERVGPAEPTAEDAPDPRTEAVWRCADCGQLFWKGSHWERVAETLEAVRDG</sequence>
<accession>A0A6B0GL16</accession>
<evidence type="ECO:0000313" key="2">
    <source>
        <dbReference type="EMBL" id="MWG35444.1"/>
    </source>
</evidence>
<dbReference type="RefSeq" id="WP_368280150.1">
    <property type="nucleotide sequence ID" value="NZ_WSZK01000023.1"/>
</dbReference>
<gene>
    <name evidence="2" type="ORF">GQS65_13275</name>
</gene>
<proteinExistence type="predicted"/>
<protein>
    <recommendedName>
        <fullName evidence="1">Mut7-C RNAse domain-containing protein</fullName>
    </recommendedName>
</protein>
<name>A0A6B0GL16_9EURY</name>
<dbReference type="PANTHER" id="PTHR39081">
    <property type="entry name" value="MUT7-C DOMAIN-CONTAINING PROTEIN"/>
    <property type="match status" value="1"/>
</dbReference>
<dbReference type="InterPro" id="IPR002782">
    <property type="entry name" value="Mut7-C_RNAse_dom"/>
</dbReference>
<comment type="caution">
    <text evidence="2">The sequence shown here is derived from an EMBL/GenBank/DDBJ whole genome shotgun (WGS) entry which is preliminary data.</text>
</comment>
<dbReference type="EMBL" id="WSZK01000023">
    <property type="protein sequence ID" value="MWG35444.1"/>
    <property type="molecule type" value="Genomic_DNA"/>
</dbReference>
<dbReference type="Proteomes" id="UP000451471">
    <property type="component" value="Unassembled WGS sequence"/>
</dbReference>
<organism evidence="2 3">
    <name type="scientific">Halomarina oriensis</name>
    <dbReference type="NCBI Taxonomy" id="671145"/>
    <lineage>
        <taxon>Archaea</taxon>
        <taxon>Methanobacteriati</taxon>
        <taxon>Methanobacteriota</taxon>
        <taxon>Stenosarchaea group</taxon>
        <taxon>Halobacteria</taxon>
        <taxon>Halobacteriales</taxon>
        <taxon>Natronomonadaceae</taxon>
        <taxon>Halomarina</taxon>
    </lineage>
</organism>
<evidence type="ECO:0000259" key="1">
    <source>
        <dbReference type="Pfam" id="PF01927"/>
    </source>
</evidence>
<keyword evidence="3" id="KW-1185">Reference proteome</keyword>
<dbReference type="Pfam" id="PF01927">
    <property type="entry name" value="Mut7-C"/>
    <property type="match status" value="1"/>
</dbReference>
<dbReference type="AlphaFoldDB" id="A0A6B0GL16"/>
<dbReference type="PANTHER" id="PTHR39081:SF1">
    <property type="entry name" value="MUT7-C RNASE DOMAIN-CONTAINING PROTEIN"/>
    <property type="match status" value="1"/>
</dbReference>
<evidence type="ECO:0000313" key="3">
    <source>
        <dbReference type="Proteomes" id="UP000451471"/>
    </source>
</evidence>